<dbReference type="GO" id="GO:0016020">
    <property type="term" value="C:membrane"/>
    <property type="evidence" value="ECO:0007669"/>
    <property type="project" value="InterPro"/>
</dbReference>
<evidence type="ECO:0000313" key="4">
    <source>
        <dbReference type="EMBL" id="TWH75978.1"/>
    </source>
</evidence>
<keyword evidence="2" id="KW-0813">Transport</keyword>
<sequence length="417" mass="46734">MLPKLQPNQVAFSAALIISIYSATLHAEFFNDAKGTLNLRNYYLGRDYDHGGTRGKAEEWTQSFILNLKSGFTEGPIGFGVDILGLWSIKLDGGRGTYGTQLLPVHRGNKPADEFGRLGIAFKARYSNTEFKGGEWNPILPILSSDDGRGLTQTFRGGMLTSKEFKDLTIYAGQMHKTSPRNDASMQRMSIDGISGGHSDRFNFGGAEYSFNEGRTMVSAWFAQLKNLYKQRYFEIRHTQPLAQGVSLSSKLGLFDGEEDGDARAGDLDNKTFFGVFALKMGAHTFTGAYQKLTGKDRWLQVNGTSADPLPNDVYAGPFNNPKEESWQIRHDYDFAAWGIPGLNFMTRYIDGRNVHRDGATNGETWSRENELRYVFQSGALKNLSIRLRNSTKRANWGTNTSWNENRVVINYPISLF</sequence>
<dbReference type="Proteomes" id="UP000319627">
    <property type="component" value="Unassembled WGS sequence"/>
</dbReference>
<dbReference type="Gene3D" id="2.40.160.10">
    <property type="entry name" value="Porin"/>
    <property type="match status" value="1"/>
</dbReference>
<dbReference type="RefSeq" id="WP_144571203.1">
    <property type="nucleotide sequence ID" value="NZ_VLKG01000004.1"/>
</dbReference>
<name>A0A562IYH9_9GAMM</name>
<gene>
    <name evidence="4" type="ORF">LX59_01488</name>
</gene>
<dbReference type="PANTHER" id="PTHR34596">
    <property type="entry name" value="CHITOPORIN"/>
    <property type="match status" value="1"/>
</dbReference>
<dbReference type="Pfam" id="PF03573">
    <property type="entry name" value="OprD"/>
    <property type="match status" value="1"/>
</dbReference>
<evidence type="ECO:0000313" key="5">
    <source>
        <dbReference type="Proteomes" id="UP000319627"/>
    </source>
</evidence>
<dbReference type="AlphaFoldDB" id="A0A562IYH9"/>
<dbReference type="EMBL" id="VLKG01000004">
    <property type="protein sequence ID" value="TWH75978.1"/>
    <property type="molecule type" value="Genomic_DNA"/>
</dbReference>
<evidence type="ECO:0000256" key="2">
    <source>
        <dbReference type="ARBA" id="ARBA00022448"/>
    </source>
</evidence>
<proteinExistence type="inferred from homology"/>
<dbReference type="InterPro" id="IPR023614">
    <property type="entry name" value="Porin_dom_sf"/>
</dbReference>
<accession>A0A562IYH9</accession>
<protein>
    <submittedName>
        <fullName evidence="4">Outer membrane OprD family porin</fullName>
    </submittedName>
</protein>
<dbReference type="OrthoDB" id="6759120at2"/>
<comment type="caution">
    <text evidence="4">The sequence shown here is derived from an EMBL/GenBank/DDBJ whole genome shotgun (WGS) entry which is preliminary data.</text>
</comment>
<dbReference type="InterPro" id="IPR005318">
    <property type="entry name" value="OM_porin_bac"/>
</dbReference>
<dbReference type="PANTHER" id="PTHR34596:SF2">
    <property type="entry name" value="CHITOPORIN"/>
    <property type="match status" value="1"/>
</dbReference>
<comment type="similarity">
    <text evidence="1">Belongs to the outer membrane porin (Opr) (TC 1.B.25) family.</text>
</comment>
<keyword evidence="5" id="KW-1185">Reference proteome</keyword>
<reference evidence="4 5" key="1">
    <citation type="submission" date="2019-07" db="EMBL/GenBank/DDBJ databases">
        <title>Genomic Encyclopedia of Type Strains, Phase I: the one thousand microbial genomes (KMG-I) project.</title>
        <authorList>
            <person name="Kyrpides N."/>
        </authorList>
    </citation>
    <scope>NUCLEOTIDE SEQUENCE [LARGE SCALE GENOMIC DNA]</scope>
    <source>
        <strain evidence="4 5">DSM 375</strain>
    </source>
</reference>
<dbReference type="GO" id="GO:0015288">
    <property type="term" value="F:porin activity"/>
    <property type="evidence" value="ECO:0007669"/>
    <property type="project" value="TreeGrafter"/>
</dbReference>
<organism evidence="4 5">
    <name type="scientific">Azomonas agilis</name>
    <dbReference type="NCBI Taxonomy" id="116849"/>
    <lineage>
        <taxon>Bacteria</taxon>
        <taxon>Pseudomonadati</taxon>
        <taxon>Pseudomonadota</taxon>
        <taxon>Gammaproteobacteria</taxon>
        <taxon>Pseudomonadales</taxon>
        <taxon>Pseudomonadaceae</taxon>
        <taxon>Azomonas</taxon>
    </lineage>
</organism>
<evidence type="ECO:0000256" key="3">
    <source>
        <dbReference type="ARBA" id="ARBA00022729"/>
    </source>
</evidence>
<keyword evidence="3" id="KW-0732">Signal</keyword>
<evidence type="ECO:0000256" key="1">
    <source>
        <dbReference type="ARBA" id="ARBA00009075"/>
    </source>
</evidence>